<evidence type="ECO:0000313" key="2">
    <source>
        <dbReference type="EMBL" id="KMZ63704.1"/>
    </source>
</evidence>
<proteinExistence type="predicted"/>
<comment type="caution">
    <text evidence="2">The sequence shown here is derived from an EMBL/GenBank/DDBJ whole genome shotgun (WGS) entry which is preliminary data.</text>
</comment>
<dbReference type="AlphaFoldDB" id="A0A0K9P3Z8"/>
<dbReference type="OrthoDB" id="1933187at2759"/>
<sequence>MDSGDTESFIQFLTDTHLSLKSWVPRFQNAFGGKTQSDETSIDNATDAFDEVVSLSPLVSPWWADNCKVEGGKQLFLLTPLPRSKQPPKTVSRLCGPNFLKCSGKKIIHMTPFSIVRPPPLPSARKFPCEGVDVAETVEVNATTKTKKIKFRKGTPFVKSDKKSKLSDDLDCDDEFMVDLASRFPKLLENSVVLEKQPLHSKSMHEQGLKLLDLEVVDSDSSTTTSEEEEMGSSDWKGKGESTLKRDLWTKFEALSVLPPQMQDDDTYILQNTSMKGFLEILEEEGGLVKQSTAESEMRDIKVD</sequence>
<accession>A0A0K9P3Z8</accession>
<dbReference type="Proteomes" id="UP000036987">
    <property type="component" value="Unassembled WGS sequence"/>
</dbReference>
<evidence type="ECO:0000256" key="1">
    <source>
        <dbReference type="SAM" id="MobiDB-lite"/>
    </source>
</evidence>
<protein>
    <submittedName>
        <fullName evidence="2">Uncharacterized protein</fullName>
    </submittedName>
</protein>
<keyword evidence="3" id="KW-1185">Reference proteome</keyword>
<name>A0A0K9P3Z8_ZOSMR</name>
<organism evidence="2 3">
    <name type="scientific">Zostera marina</name>
    <name type="common">Eelgrass</name>
    <dbReference type="NCBI Taxonomy" id="29655"/>
    <lineage>
        <taxon>Eukaryota</taxon>
        <taxon>Viridiplantae</taxon>
        <taxon>Streptophyta</taxon>
        <taxon>Embryophyta</taxon>
        <taxon>Tracheophyta</taxon>
        <taxon>Spermatophyta</taxon>
        <taxon>Magnoliopsida</taxon>
        <taxon>Liliopsida</taxon>
        <taxon>Zosteraceae</taxon>
        <taxon>Zostera</taxon>
    </lineage>
</organism>
<evidence type="ECO:0000313" key="3">
    <source>
        <dbReference type="Proteomes" id="UP000036987"/>
    </source>
</evidence>
<dbReference type="PANTHER" id="PTHR37238">
    <property type="entry name" value="OS05G0532500 PROTEIN"/>
    <property type="match status" value="1"/>
</dbReference>
<reference evidence="3" key="1">
    <citation type="journal article" date="2016" name="Nature">
        <title>The genome of the seagrass Zostera marina reveals angiosperm adaptation to the sea.</title>
        <authorList>
            <person name="Olsen J.L."/>
            <person name="Rouze P."/>
            <person name="Verhelst B."/>
            <person name="Lin Y.-C."/>
            <person name="Bayer T."/>
            <person name="Collen J."/>
            <person name="Dattolo E."/>
            <person name="De Paoli E."/>
            <person name="Dittami S."/>
            <person name="Maumus F."/>
            <person name="Michel G."/>
            <person name="Kersting A."/>
            <person name="Lauritano C."/>
            <person name="Lohaus R."/>
            <person name="Toepel M."/>
            <person name="Tonon T."/>
            <person name="Vanneste K."/>
            <person name="Amirebrahimi M."/>
            <person name="Brakel J."/>
            <person name="Bostroem C."/>
            <person name="Chovatia M."/>
            <person name="Grimwood J."/>
            <person name="Jenkins J.W."/>
            <person name="Jueterbock A."/>
            <person name="Mraz A."/>
            <person name="Stam W.T."/>
            <person name="Tice H."/>
            <person name="Bornberg-Bauer E."/>
            <person name="Green P.J."/>
            <person name="Pearson G.A."/>
            <person name="Procaccini G."/>
            <person name="Duarte C.M."/>
            <person name="Schmutz J."/>
            <person name="Reusch T.B.H."/>
            <person name="Van de Peer Y."/>
        </authorList>
    </citation>
    <scope>NUCLEOTIDE SEQUENCE [LARGE SCALE GENOMIC DNA]</scope>
    <source>
        <strain evidence="3">cv. Finnish</strain>
    </source>
</reference>
<dbReference type="PANTHER" id="PTHR37238:SF2">
    <property type="match status" value="1"/>
</dbReference>
<gene>
    <name evidence="2" type="ORF">ZOSMA_3G01880</name>
</gene>
<feature type="region of interest" description="Disordered" evidence="1">
    <location>
        <begin position="220"/>
        <end position="240"/>
    </location>
</feature>
<dbReference type="EMBL" id="LFYR01001213">
    <property type="protein sequence ID" value="KMZ63704.1"/>
    <property type="molecule type" value="Genomic_DNA"/>
</dbReference>